<evidence type="ECO:0000313" key="8">
    <source>
        <dbReference type="EMBL" id="JAS35152.1"/>
    </source>
</evidence>
<dbReference type="InterPro" id="IPR004853">
    <property type="entry name" value="Sugar_P_trans_dom"/>
</dbReference>
<evidence type="ECO:0000256" key="2">
    <source>
        <dbReference type="ARBA" id="ARBA00022692"/>
    </source>
</evidence>
<reference evidence="8" key="1">
    <citation type="submission" date="2015-12" db="EMBL/GenBank/DDBJ databases">
        <title>De novo transcriptome assembly of four potential Pierce s Disease insect vectors from Arizona vineyards.</title>
        <authorList>
            <person name="Tassone E.E."/>
        </authorList>
    </citation>
    <scope>NUCLEOTIDE SEQUENCE</scope>
</reference>
<keyword evidence="3 5" id="KW-1133">Transmembrane helix</keyword>
<organism evidence="8">
    <name type="scientific">Clastoptera arizonana</name>
    <name type="common">Arizona spittle bug</name>
    <dbReference type="NCBI Taxonomy" id="38151"/>
    <lineage>
        <taxon>Eukaryota</taxon>
        <taxon>Metazoa</taxon>
        <taxon>Ecdysozoa</taxon>
        <taxon>Arthropoda</taxon>
        <taxon>Hexapoda</taxon>
        <taxon>Insecta</taxon>
        <taxon>Pterygota</taxon>
        <taxon>Neoptera</taxon>
        <taxon>Paraneoptera</taxon>
        <taxon>Hemiptera</taxon>
        <taxon>Auchenorrhyncha</taxon>
        <taxon>Cercopoidea</taxon>
        <taxon>Clastopteridae</taxon>
        <taxon>Clastoptera</taxon>
    </lineage>
</organism>
<feature type="transmembrane region" description="Helical" evidence="5">
    <location>
        <begin position="124"/>
        <end position="142"/>
    </location>
</feature>
<dbReference type="InterPro" id="IPR050186">
    <property type="entry name" value="TPT_transporter"/>
</dbReference>
<feature type="transmembrane region" description="Helical" evidence="5">
    <location>
        <begin position="238"/>
        <end position="257"/>
    </location>
</feature>
<feature type="transmembrane region" description="Helical" evidence="5">
    <location>
        <begin position="96"/>
        <end position="112"/>
    </location>
</feature>
<evidence type="ECO:0000256" key="4">
    <source>
        <dbReference type="ARBA" id="ARBA00023136"/>
    </source>
</evidence>
<dbReference type="Pfam" id="PF03151">
    <property type="entry name" value="TPT"/>
    <property type="match status" value="1"/>
</dbReference>
<evidence type="ECO:0000256" key="3">
    <source>
        <dbReference type="ARBA" id="ARBA00022989"/>
    </source>
</evidence>
<feature type="transmembrane region" description="Helical" evidence="5">
    <location>
        <begin position="58"/>
        <end position="76"/>
    </location>
</feature>
<comment type="subcellular location">
    <subcellularLocation>
        <location evidence="1">Membrane</location>
        <topology evidence="1">Multi-pass membrane protein</topology>
    </subcellularLocation>
</comment>
<name>A0A1B6EB45_9HEMI</name>
<feature type="domain" description="Sugar phosphate transporter" evidence="6">
    <location>
        <begin position="34"/>
        <end position="315"/>
    </location>
</feature>
<evidence type="ECO:0000259" key="6">
    <source>
        <dbReference type="Pfam" id="PF03151"/>
    </source>
</evidence>
<evidence type="ECO:0000256" key="1">
    <source>
        <dbReference type="ARBA" id="ARBA00004141"/>
    </source>
</evidence>
<dbReference type="AlphaFoldDB" id="A0A1B6EB45"/>
<feature type="transmembrane region" description="Helical" evidence="5">
    <location>
        <begin position="27"/>
        <end position="46"/>
    </location>
</feature>
<feature type="transmembrane region" description="Helical" evidence="5">
    <location>
        <begin position="172"/>
        <end position="193"/>
    </location>
</feature>
<feature type="transmembrane region" description="Helical" evidence="5">
    <location>
        <begin position="295"/>
        <end position="318"/>
    </location>
</feature>
<dbReference type="EMBL" id="GEDC01010771">
    <property type="protein sequence ID" value="JAS26527.1"/>
    <property type="molecule type" value="Transcribed_RNA"/>
</dbReference>
<feature type="transmembrane region" description="Helical" evidence="5">
    <location>
        <begin position="205"/>
        <end position="226"/>
    </location>
</feature>
<keyword evidence="4 5" id="KW-0472">Membrane</keyword>
<dbReference type="PANTHER" id="PTHR11132">
    <property type="entry name" value="SOLUTE CARRIER FAMILY 35"/>
    <property type="match status" value="1"/>
</dbReference>
<sequence length="338" mass="37984">MIETVNMGEKNKELPLTNKESPISTTFMKVWTAFFYACASLMITIVNKSVLTTYGFPSFQVLALGQMLMTVIILFFAKQFSIVQYPNFHSRTFQEISPLPFIYLGNMVFGLGGTKEISLPMFTMLRRFAILITMIAEFYILAIRPKMSVKISVGMMVGGAVIAAGNDLGFNLHGYIFVLISDFLTAANCVYTKKKLNTQKEMGKYGLMFYSALFMLPISLLLNWGLGDLEVAYNFPLWTNFAFLFQFFLSSVMGFVLNYSVMLCTQYNSALTTTIMGCLKNILVTYLGMFIGGDYVYSLTNFIGINLSIVGSLVYTYVTFKPTKQVPHEPLQVVTHGK</sequence>
<evidence type="ECO:0000313" key="7">
    <source>
        <dbReference type="EMBL" id="JAS26527.1"/>
    </source>
</evidence>
<dbReference type="EMBL" id="GEDC01002146">
    <property type="protein sequence ID" value="JAS35152.1"/>
    <property type="molecule type" value="Transcribed_RNA"/>
</dbReference>
<gene>
    <name evidence="7" type="ORF">g.7022</name>
    <name evidence="8" type="ORF">g.7023</name>
</gene>
<accession>A0A1B6EB45</accession>
<keyword evidence="2 5" id="KW-0812">Transmembrane</keyword>
<feature type="transmembrane region" description="Helical" evidence="5">
    <location>
        <begin position="149"/>
        <end position="166"/>
    </location>
</feature>
<dbReference type="GO" id="GO:0016020">
    <property type="term" value="C:membrane"/>
    <property type="evidence" value="ECO:0007669"/>
    <property type="project" value="UniProtKB-SubCell"/>
</dbReference>
<evidence type="ECO:0000256" key="5">
    <source>
        <dbReference type="SAM" id="Phobius"/>
    </source>
</evidence>
<feature type="transmembrane region" description="Helical" evidence="5">
    <location>
        <begin position="269"/>
        <end position="289"/>
    </location>
</feature>
<protein>
    <recommendedName>
        <fullName evidence="6">Sugar phosphate transporter domain-containing protein</fullName>
    </recommendedName>
</protein>
<proteinExistence type="predicted"/>